<dbReference type="GO" id="GO:0005840">
    <property type="term" value="C:ribosome"/>
    <property type="evidence" value="ECO:0007669"/>
    <property type="project" value="UniProtKB-KW"/>
</dbReference>
<comment type="caution">
    <text evidence="1">The sequence shown here is derived from an EMBL/GenBank/DDBJ whole genome shotgun (WGS) entry which is preliminary data.</text>
</comment>
<protein>
    <submittedName>
        <fullName evidence="1">Ribosomal protein L10</fullName>
    </submittedName>
</protein>
<organism evidence="1 2">
    <name type="scientific">Pseudomonas syringae pv. actinidiae</name>
    <dbReference type="NCBI Taxonomy" id="103796"/>
    <lineage>
        <taxon>Bacteria</taxon>
        <taxon>Pseudomonadati</taxon>
        <taxon>Pseudomonadota</taxon>
        <taxon>Gammaproteobacteria</taxon>
        <taxon>Pseudomonadales</taxon>
        <taxon>Pseudomonadaceae</taxon>
        <taxon>Pseudomonas</taxon>
        <taxon>Pseudomonas syringae</taxon>
    </lineage>
</organism>
<evidence type="ECO:0000313" key="2">
    <source>
        <dbReference type="Proteomes" id="UP000247480"/>
    </source>
</evidence>
<dbReference type="Proteomes" id="UP000247480">
    <property type="component" value="Unassembled WGS sequence"/>
</dbReference>
<name>A0A2V0QBX3_PSESF</name>
<sequence>MTILARQTEVEQYKVIVLSVQRGQGEKAVLDPVSRITRIIQGTLNGFANHGVIFDEQYPHCFSPIAKALGKEGLCRGNACKKITQGSNQPL</sequence>
<reference evidence="1 2" key="1">
    <citation type="submission" date="2018-04" db="EMBL/GenBank/DDBJ databases">
        <title>Draft genome sequence of Pseudomonas syringae pv. actinidiae biovar 1 strains isolated from kiwifruit in Kagawa prefecture.</title>
        <authorList>
            <person name="Tabuchi M."/>
            <person name="Saito M."/>
            <person name="Fujiwara S."/>
            <person name="Sasa N."/>
            <person name="Akimitsu K."/>
            <person name="Gomi K."/>
            <person name="Konishi-Sugita S."/>
            <person name="Hamano K."/>
            <person name="Kataoka I."/>
        </authorList>
    </citation>
    <scope>NUCLEOTIDE SEQUENCE [LARGE SCALE GENOMIC DNA]</scope>
    <source>
        <strain evidence="1 2">MAFF212206</strain>
    </source>
</reference>
<dbReference type="AlphaFoldDB" id="A0A2V0QBX3"/>
<evidence type="ECO:0000313" key="1">
    <source>
        <dbReference type="EMBL" id="GBH10137.1"/>
    </source>
</evidence>
<keyword evidence="1" id="KW-0689">Ribosomal protein</keyword>
<proteinExistence type="predicted"/>
<gene>
    <name evidence="1" type="ORF">KPSA1_03547</name>
</gene>
<keyword evidence="1" id="KW-0687">Ribonucleoprotein</keyword>
<dbReference type="EMBL" id="BGJZ01000170">
    <property type="protein sequence ID" value="GBH10137.1"/>
    <property type="molecule type" value="Genomic_DNA"/>
</dbReference>
<accession>A0A2V0QBX3</accession>